<dbReference type="InterPro" id="IPR011042">
    <property type="entry name" value="6-blade_b-propeller_TolB-like"/>
</dbReference>
<name>A0AA91F617_RHILI</name>
<protein>
    <recommendedName>
        <fullName evidence="3">WD40 repeat domain-containing protein</fullName>
    </recommendedName>
</protein>
<evidence type="ECO:0000313" key="2">
    <source>
        <dbReference type="Proteomes" id="UP000093737"/>
    </source>
</evidence>
<organism evidence="1 2">
    <name type="scientific">Rhizobium loti</name>
    <name type="common">Mesorhizobium loti</name>
    <dbReference type="NCBI Taxonomy" id="381"/>
    <lineage>
        <taxon>Bacteria</taxon>
        <taxon>Pseudomonadati</taxon>
        <taxon>Pseudomonadota</taxon>
        <taxon>Alphaproteobacteria</taxon>
        <taxon>Hyphomicrobiales</taxon>
        <taxon>Phyllobacteriaceae</taxon>
        <taxon>Mesorhizobium</taxon>
    </lineage>
</organism>
<reference evidence="1 2" key="1">
    <citation type="submission" date="2016-05" db="EMBL/GenBank/DDBJ databases">
        <authorList>
            <person name="Ramsay J.P."/>
        </authorList>
    </citation>
    <scope>NUCLEOTIDE SEQUENCE [LARGE SCALE GENOMIC DNA]</scope>
    <source>
        <strain evidence="1 2">NZP2042</strain>
    </source>
</reference>
<evidence type="ECO:0000313" key="1">
    <source>
        <dbReference type="EMBL" id="OBQ70548.1"/>
    </source>
</evidence>
<proteinExistence type="predicted"/>
<sequence>MVARAPWRRPGAARKGLYDMTLLRRHVVALLLIAGAVFLNFYMAGGRASNASGPPVAANLPDYLGETRDPASGTVFLRITEPGILGLAGVCGTKYCTHRYSSAQAWNADQSLLLIVNGCGGMCFLDGHSYVPLFHRDRSIECEWHPRDAQLMICVAGRQISTWAPRTNHEDVVFASLAYSQLQFGPNKGNPSRDGNRIAVRATRNDGKAVVFGYDLKERKKFPDIDLAQLPGTTGSCSISPLGINILCSQALPDGNEPNFIFSIDGVLRQKWMEHHRPGHGDMTVDADGSEIYVGISKSDPDKYQVIKRRLADGKVTSLMKYGEAMHASLRSLDRPGWVFLSYGGTPAEIAQHPDWAPYAQQVIALRLDGSGEVRRVVDTQNAHFDYWSETHASPSPDGSQVIWSSNWGVPGGPVYDFVSRLEWPSEPVPNQKEIVANGLH</sequence>
<evidence type="ECO:0008006" key="3">
    <source>
        <dbReference type="Google" id="ProtNLM"/>
    </source>
</evidence>
<accession>A0AA91F617</accession>
<dbReference type="EMBL" id="LYTK01000003">
    <property type="protein sequence ID" value="OBQ70548.1"/>
    <property type="molecule type" value="Genomic_DNA"/>
</dbReference>
<dbReference type="Proteomes" id="UP000093737">
    <property type="component" value="Unassembled WGS sequence"/>
</dbReference>
<dbReference type="AlphaFoldDB" id="A0AA91F617"/>
<gene>
    <name evidence="1" type="ORF">A8145_28075</name>
</gene>
<dbReference type="SUPFAM" id="SSF82171">
    <property type="entry name" value="DPP6 N-terminal domain-like"/>
    <property type="match status" value="1"/>
</dbReference>
<dbReference type="Gene3D" id="2.120.10.30">
    <property type="entry name" value="TolB, C-terminal domain"/>
    <property type="match status" value="1"/>
</dbReference>
<comment type="caution">
    <text evidence="1">The sequence shown here is derived from an EMBL/GenBank/DDBJ whole genome shotgun (WGS) entry which is preliminary data.</text>
</comment>